<comment type="caution">
    <text evidence="1">The sequence shown here is derived from an EMBL/GenBank/DDBJ whole genome shotgun (WGS) entry which is preliminary data.</text>
</comment>
<evidence type="ECO:0000313" key="1">
    <source>
        <dbReference type="EMBL" id="MBW4435344.1"/>
    </source>
</evidence>
<protein>
    <submittedName>
        <fullName evidence="1">Uncharacterized protein</fullName>
    </submittedName>
</protein>
<dbReference type="Proteomes" id="UP000813215">
    <property type="component" value="Unassembled WGS sequence"/>
</dbReference>
<reference evidence="1" key="2">
    <citation type="journal article" date="2022" name="Microbiol. Resour. Announc.">
        <title>Metagenome Sequencing to Explore Phylogenomics of Terrestrial Cyanobacteria.</title>
        <authorList>
            <person name="Ward R.D."/>
            <person name="Stajich J.E."/>
            <person name="Johansen J.R."/>
            <person name="Huntemann M."/>
            <person name="Clum A."/>
            <person name="Foster B."/>
            <person name="Foster B."/>
            <person name="Roux S."/>
            <person name="Palaniappan K."/>
            <person name="Varghese N."/>
            <person name="Mukherjee S."/>
            <person name="Reddy T.B.K."/>
            <person name="Daum C."/>
            <person name="Copeland A."/>
            <person name="Chen I.A."/>
            <person name="Ivanova N.N."/>
            <person name="Kyrpides N.C."/>
            <person name="Shapiro N."/>
            <person name="Eloe-Fadrosh E.A."/>
            <person name="Pietrasiak N."/>
        </authorList>
    </citation>
    <scope>NUCLEOTIDE SEQUENCE</scope>
    <source>
        <strain evidence="1">HA4357-MV3</strain>
    </source>
</reference>
<dbReference type="EMBL" id="JAHHHW010000164">
    <property type="protein sequence ID" value="MBW4435344.1"/>
    <property type="molecule type" value="Genomic_DNA"/>
</dbReference>
<dbReference type="AlphaFoldDB" id="A0A9E3LWN9"/>
<gene>
    <name evidence="1" type="ORF">KME28_27460</name>
</gene>
<accession>A0A9E3LWN9</accession>
<reference evidence="1" key="1">
    <citation type="submission" date="2021-05" db="EMBL/GenBank/DDBJ databases">
        <authorList>
            <person name="Pietrasiak N."/>
            <person name="Ward R."/>
            <person name="Stajich J.E."/>
            <person name="Kurbessoian T."/>
        </authorList>
    </citation>
    <scope>NUCLEOTIDE SEQUENCE</scope>
    <source>
        <strain evidence="1">HA4357-MV3</strain>
    </source>
</reference>
<name>A0A9E3LWN9_9NOST</name>
<sequence length="49" mass="5572">MQALSQTQAETLRLIADNSRAIAQCEIRIQEILERLDRRFNNGNGSRGN</sequence>
<proteinExistence type="predicted"/>
<evidence type="ECO:0000313" key="2">
    <source>
        <dbReference type="Proteomes" id="UP000813215"/>
    </source>
</evidence>
<organism evidence="1 2">
    <name type="scientific">Pelatocladus maniniholoensis HA4357-MV3</name>
    <dbReference type="NCBI Taxonomy" id="1117104"/>
    <lineage>
        <taxon>Bacteria</taxon>
        <taxon>Bacillati</taxon>
        <taxon>Cyanobacteriota</taxon>
        <taxon>Cyanophyceae</taxon>
        <taxon>Nostocales</taxon>
        <taxon>Nostocaceae</taxon>
        <taxon>Pelatocladus</taxon>
    </lineage>
</organism>